<comment type="subcellular location">
    <subcellularLocation>
        <location evidence="1">Cell membrane</location>
        <topology evidence="1">Multi-pass membrane protein</topology>
    </subcellularLocation>
</comment>
<dbReference type="GO" id="GO:0016757">
    <property type="term" value="F:glycosyltransferase activity"/>
    <property type="evidence" value="ECO:0007669"/>
    <property type="project" value="UniProtKB-KW"/>
</dbReference>
<evidence type="ECO:0000259" key="9">
    <source>
        <dbReference type="Pfam" id="PF13231"/>
    </source>
</evidence>
<proteinExistence type="predicted"/>
<feature type="transmembrane region" description="Helical" evidence="8">
    <location>
        <begin position="155"/>
        <end position="184"/>
    </location>
</feature>
<keyword evidence="5 8" id="KW-0812">Transmembrane</keyword>
<organism evidence="10 11">
    <name type="scientific">Rhodobacter flavimaris</name>
    <dbReference type="NCBI Taxonomy" id="2907145"/>
    <lineage>
        <taxon>Bacteria</taxon>
        <taxon>Pseudomonadati</taxon>
        <taxon>Pseudomonadota</taxon>
        <taxon>Alphaproteobacteria</taxon>
        <taxon>Rhodobacterales</taxon>
        <taxon>Rhodobacter group</taxon>
        <taxon>Rhodobacter</taxon>
    </lineage>
</organism>
<protein>
    <submittedName>
        <fullName evidence="10">Glycosyltransferase family 39 protein</fullName>
        <ecNumber evidence="10">2.4.-.-</ecNumber>
    </submittedName>
</protein>
<keyword evidence="7 8" id="KW-0472">Membrane</keyword>
<evidence type="ECO:0000256" key="1">
    <source>
        <dbReference type="ARBA" id="ARBA00004651"/>
    </source>
</evidence>
<comment type="caution">
    <text evidence="10">The sequence shown here is derived from an EMBL/GenBank/DDBJ whole genome shotgun (WGS) entry which is preliminary data.</text>
</comment>
<feature type="transmembrane region" description="Helical" evidence="8">
    <location>
        <begin position="300"/>
        <end position="317"/>
    </location>
</feature>
<dbReference type="InterPro" id="IPR038731">
    <property type="entry name" value="RgtA/B/C-like"/>
</dbReference>
<feature type="transmembrane region" description="Helical" evidence="8">
    <location>
        <begin position="276"/>
        <end position="294"/>
    </location>
</feature>
<evidence type="ECO:0000256" key="4">
    <source>
        <dbReference type="ARBA" id="ARBA00022679"/>
    </source>
</evidence>
<dbReference type="PANTHER" id="PTHR33908">
    <property type="entry name" value="MANNOSYLTRANSFERASE YKCB-RELATED"/>
    <property type="match status" value="1"/>
</dbReference>
<keyword evidence="6 8" id="KW-1133">Transmembrane helix</keyword>
<dbReference type="Pfam" id="PF13231">
    <property type="entry name" value="PMT_2"/>
    <property type="match status" value="1"/>
</dbReference>
<dbReference type="RefSeq" id="WP_233677467.1">
    <property type="nucleotide sequence ID" value="NZ_JAJUOS010000010.1"/>
</dbReference>
<keyword evidence="2" id="KW-1003">Cell membrane</keyword>
<evidence type="ECO:0000256" key="6">
    <source>
        <dbReference type="ARBA" id="ARBA00022989"/>
    </source>
</evidence>
<evidence type="ECO:0000256" key="3">
    <source>
        <dbReference type="ARBA" id="ARBA00022676"/>
    </source>
</evidence>
<feature type="transmembrane region" description="Helical" evidence="8">
    <location>
        <begin position="110"/>
        <end position="143"/>
    </location>
</feature>
<evidence type="ECO:0000256" key="2">
    <source>
        <dbReference type="ARBA" id="ARBA00022475"/>
    </source>
</evidence>
<feature type="domain" description="Glycosyltransferase RgtA/B/C/D-like" evidence="9">
    <location>
        <begin position="54"/>
        <end position="213"/>
    </location>
</feature>
<feature type="transmembrane region" description="Helical" evidence="8">
    <location>
        <begin position="236"/>
        <end position="264"/>
    </location>
</feature>
<gene>
    <name evidence="10" type="ORF">LZA78_13635</name>
</gene>
<evidence type="ECO:0000313" key="10">
    <source>
        <dbReference type="EMBL" id="MCE5974525.1"/>
    </source>
</evidence>
<name>A0ABS8Z3L1_9RHOB</name>
<accession>A0ABS8Z3L1</accession>
<dbReference type="Proteomes" id="UP001521181">
    <property type="component" value="Unassembled WGS sequence"/>
</dbReference>
<feature type="transmembrane region" description="Helical" evidence="8">
    <location>
        <begin position="196"/>
        <end position="216"/>
    </location>
</feature>
<dbReference type="InterPro" id="IPR050297">
    <property type="entry name" value="LipidA_mod_glycosyltrf_83"/>
</dbReference>
<dbReference type="PANTHER" id="PTHR33908:SF11">
    <property type="entry name" value="MEMBRANE PROTEIN"/>
    <property type="match status" value="1"/>
</dbReference>
<feature type="transmembrane region" description="Helical" evidence="8">
    <location>
        <begin position="12"/>
        <end position="29"/>
    </location>
</feature>
<feature type="transmembrane region" description="Helical" evidence="8">
    <location>
        <begin position="324"/>
        <end position="345"/>
    </location>
</feature>
<feature type="transmembrane region" description="Helical" evidence="8">
    <location>
        <begin position="76"/>
        <end position="98"/>
    </location>
</feature>
<evidence type="ECO:0000313" key="11">
    <source>
        <dbReference type="Proteomes" id="UP001521181"/>
    </source>
</evidence>
<keyword evidence="4 10" id="KW-0808">Transferase</keyword>
<evidence type="ECO:0000256" key="7">
    <source>
        <dbReference type="ARBA" id="ARBA00023136"/>
    </source>
</evidence>
<sequence length="473" mass="50777">MKSEAQGWFRPAFAFVAAITGLRLLALAFNRADLFVDESQYWLWGQNLDFGYYSKPPLIGWVIRLVTDLAGSDSPFWVRMPGAVLHGVTALVLGAVAARLADRSAAIWAAVLYVTLPFVVVGSLLISTDTIMAPFYALALLFWLRAAQGGRAVDAALAGASAGAAFLAKYAAIYLIPGLVLAMLLAPQFRIGWRNALLAALAFGAVISPNVLWNLTHDLTTVEHTMDNVGWVRGGAVLNFASMAEFLASQFAVFGPIAMAALIWGVVTARRSVRGALAVLSLPPLVAVTVQALLSQAYANWAVAAYFPGTVLAAMILRTIWRRVALALNLIVVVAFPLLTVLAPWPERDGEPLLRRYLGRAELSREILDLARAEGVPVLAANRDILADLLYTGRDSGIPIYAPRPEGRARHYYEQNYALPEGFTARILAIQAAAPDCGAGPLAPVAAFSLSGYWSSRAVAPYLVDAECLNAAD</sequence>
<dbReference type="EC" id="2.4.-.-" evidence="10"/>
<reference evidence="10 11" key="1">
    <citation type="submission" date="2021-12" db="EMBL/GenBank/DDBJ databases">
        <title>Sinirhodobacter sp. WL0062 is a bacterium isolated from seawater.</title>
        <authorList>
            <person name="Wang L."/>
            <person name="He W."/>
            <person name="Zhang D.-F."/>
        </authorList>
    </citation>
    <scope>NUCLEOTIDE SEQUENCE [LARGE SCALE GENOMIC DNA]</scope>
    <source>
        <strain evidence="10 11">WL0062</strain>
    </source>
</reference>
<keyword evidence="3 10" id="KW-0328">Glycosyltransferase</keyword>
<evidence type="ECO:0000256" key="5">
    <source>
        <dbReference type="ARBA" id="ARBA00022692"/>
    </source>
</evidence>
<dbReference type="EMBL" id="JAJUOS010000010">
    <property type="protein sequence ID" value="MCE5974525.1"/>
    <property type="molecule type" value="Genomic_DNA"/>
</dbReference>
<keyword evidence="11" id="KW-1185">Reference proteome</keyword>
<evidence type="ECO:0000256" key="8">
    <source>
        <dbReference type="SAM" id="Phobius"/>
    </source>
</evidence>